<proteinExistence type="predicted"/>
<dbReference type="SUPFAM" id="SSF49373">
    <property type="entry name" value="Invasin/intimin cell-adhesion fragments"/>
    <property type="match status" value="1"/>
</dbReference>
<comment type="caution">
    <text evidence="1">The sequence shown here is derived from an EMBL/GenBank/DDBJ whole genome shotgun (WGS) entry which is preliminary data.</text>
</comment>
<evidence type="ECO:0008006" key="2">
    <source>
        <dbReference type="Google" id="ProtNLM"/>
    </source>
</evidence>
<protein>
    <recommendedName>
        <fullName evidence="2">BIG2 domain-containing protein</fullName>
    </recommendedName>
</protein>
<gene>
    <name evidence="1" type="ORF">SDC9_15162</name>
</gene>
<name>A0A644TRC8_9ZZZZ</name>
<sequence>MFNYFELNNPTDFKYLLYSAGQDITINGQPARALITNTNLTESRDNKKITTLENIERGFLIDYDNKKWLIVSGDNRYSRHKGIMQRCNNTLIVNVGGILYKVPCIVTNKVNLNIDTTTYISSLDNEIYILVANDSLNSNIKLNDIYKIGQRNYKVRNIDDIGQSGLLYIKLEFSESPQVLPVYSISITNGDTLTTNVETPVQLTIEQKDGDTVLTNPLPMVFVSSNESIAMVDNNGLVSPVSVGEVVISVSIESDPSVNDSISITIEEMPVIETFILELTGSISPDTEIKQNQTKTYTCVKKNSLGVTVEGAQFDFSINPGTTPTSAYVFTVVNDTQCTIKGNSSTYYIDLVATDRADNTLSVTKNIKLRPLF</sequence>
<accession>A0A644TRC8</accession>
<dbReference type="EMBL" id="VSSQ01000047">
    <property type="protein sequence ID" value="MPL69420.1"/>
    <property type="molecule type" value="Genomic_DNA"/>
</dbReference>
<dbReference type="InterPro" id="IPR008964">
    <property type="entry name" value="Invasin/intimin_cell_adhesion"/>
</dbReference>
<organism evidence="1">
    <name type="scientific">bioreactor metagenome</name>
    <dbReference type="NCBI Taxonomy" id="1076179"/>
    <lineage>
        <taxon>unclassified sequences</taxon>
        <taxon>metagenomes</taxon>
        <taxon>ecological metagenomes</taxon>
    </lineage>
</organism>
<evidence type="ECO:0000313" key="1">
    <source>
        <dbReference type="EMBL" id="MPL69420.1"/>
    </source>
</evidence>
<reference evidence="1" key="1">
    <citation type="submission" date="2019-08" db="EMBL/GenBank/DDBJ databases">
        <authorList>
            <person name="Kucharzyk K."/>
            <person name="Murdoch R.W."/>
            <person name="Higgins S."/>
            <person name="Loffler F."/>
        </authorList>
    </citation>
    <scope>NUCLEOTIDE SEQUENCE</scope>
</reference>
<dbReference type="Gene3D" id="2.60.40.1080">
    <property type="match status" value="1"/>
</dbReference>
<dbReference type="AlphaFoldDB" id="A0A644TRC8"/>